<feature type="signal peptide" evidence="2">
    <location>
        <begin position="1"/>
        <end position="22"/>
    </location>
</feature>
<dbReference type="AlphaFoldDB" id="A0AAV7U750"/>
<reference evidence="3" key="1">
    <citation type="journal article" date="2022" name="bioRxiv">
        <title>Sequencing and chromosome-scale assembly of the giantPleurodeles waltlgenome.</title>
        <authorList>
            <person name="Brown T."/>
            <person name="Elewa A."/>
            <person name="Iarovenko S."/>
            <person name="Subramanian E."/>
            <person name="Araus A.J."/>
            <person name="Petzold A."/>
            <person name="Susuki M."/>
            <person name="Suzuki K.-i.T."/>
            <person name="Hayashi T."/>
            <person name="Toyoda A."/>
            <person name="Oliveira C."/>
            <person name="Osipova E."/>
            <person name="Leigh N.D."/>
            <person name="Simon A."/>
            <person name="Yun M.H."/>
        </authorList>
    </citation>
    <scope>NUCLEOTIDE SEQUENCE</scope>
    <source>
        <strain evidence="3">20211129_DDA</strain>
        <tissue evidence="3">Liver</tissue>
    </source>
</reference>
<proteinExistence type="predicted"/>
<evidence type="ECO:0000256" key="1">
    <source>
        <dbReference type="SAM" id="MobiDB-lite"/>
    </source>
</evidence>
<accession>A0AAV7U750</accession>
<gene>
    <name evidence="3" type="ORF">NDU88_000440</name>
</gene>
<comment type="caution">
    <text evidence="3">The sequence shown here is derived from an EMBL/GenBank/DDBJ whole genome shotgun (WGS) entry which is preliminary data.</text>
</comment>
<evidence type="ECO:0000313" key="4">
    <source>
        <dbReference type="Proteomes" id="UP001066276"/>
    </source>
</evidence>
<feature type="region of interest" description="Disordered" evidence="1">
    <location>
        <begin position="19"/>
        <end position="39"/>
    </location>
</feature>
<dbReference type="Proteomes" id="UP001066276">
    <property type="component" value="Chromosome 3_1"/>
</dbReference>
<dbReference type="EMBL" id="JANPWB010000005">
    <property type="protein sequence ID" value="KAJ1183623.1"/>
    <property type="molecule type" value="Genomic_DNA"/>
</dbReference>
<keyword evidence="4" id="KW-1185">Reference proteome</keyword>
<organism evidence="3 4">
    <name type="scientific">Pleurodeles waltl</name>
    <name type="common">Iberian ribbed newt</name>
    <dbReference type="NCBI Taxonomy" id="8319"/>
    <lineage>
        <taxon>Eukaryota</taxon>
        <taxon>Metazoa</taxon>
        <taxon>Chordata</taxon>
        <taxon>Craniata</taxon>
        <taxon>Vertebrata</taxon>
        <taxon>Euteleostomi</taxon>
        <taxon>Amphibia</taxon>
        <taxon>Batrachia</taxon>
        <taxon>Caudata</taxon>
        <taxon>Salamandroidea</taxon>
        <taxon>Salamandridae</taxon>
        <taxon>Pleurodelinae</taxon>
        <taxon>Pleurodeles</taxon>
    </lineage>
</organism>
<evidence type="ECO:0000313" key="3">
    <source>
        <dbReference type="EMBL" id="KAJ1183623.1"/>
    </source>
</evidence>
<protein>
    <submittedName>
        <fullName evidence="3">Uncharacterized protein</fullName>
    </submittedName>
</protein>
<keyword evidence="2" id="KW-0732">Signal</keyword>
<sequence>MRGPTPMAWSLALHLASETASPWQERPCTDGGPTHPLRNPRGLAVMDEKAYTRSHGLGVYLTHEGALP</sequence>
<feature type="chain" id="PRO_5043944706" evidence="2">
    <location>
        <begin position="23"/>
        <end position="68"/>
    </location>
</feature>
<name>A0AAV7U750_PLEWA</name>
<evidence type="ECO:0000256" key="2">
    <source>
        <dbReference type="SAM" id="SignalP"/>
    </source>
</evidence>